<proteinExistence type="inferred from homology"/>
<keyword evidence="3" id="KW-1185">Reference proteome</keyword>
<reference evidence="2 3" key="1">
    <citation type="submission" date="2020-08" db="EMBL/GenBank/DDBJ databases">
        <title>Sequencing the genomes of 1000 actinobacteria strains.</title>
        <authorList>
            <person name="Klenk H.-P."/>
        </authorList>
    </citation>
    <scope>NUCLEOTIDE SEQUENCE [LARGE SCALE GENOMIC DNA]</scope>
    <source>
        <strain evidence="2 3">DSM 45267</strain>
    </source>
</reference>
<organism evidence="2 3">
    <name type="scientific">Prauserella sediminis</name>
    <dbReference type="NCBI Taxonomy" id="577680"/>
    <lineage>
        <taxon>Bacteria</taxon>
        <taxon>Bacillati</taxon>
        <taxon>Actinomycetota</taxon>
        <taxon>Actinomycetes</taxon>
        <taxon>Pseudonocardiales</taxon>
        <taxon>Pseudonocardiaceae</taxon>
        <taxon>Prauserella</taxon>
        <taxon>Prauserella salsuginis group</taxon>
    </lineage>
</organism>
<gene>
    <name evidence="2" type="ORF">FB384_002076</name>
</gene>
<protein>
    <submittedName>
        <fullName evidence="2">Putative alkaline shock family protein YloU</fullName>
    </submittedName>
</protein>
<name>A0A839XGS4_9PSEU</name>
<comment type="caution">
    <text evidence="2">The sequence shown here is derived from an EMBL/GenBank/DDBJ whole genome shotgun (WGS) entry which is preliminary data.</text>
</comment>
<evidence type="ECO:0000256" key="1">
    <source>
        <dbReference type="ARBA" id="ARBA00005721"/>
    </source>
</evidence>
<dbReference type="EMBL" id="JACIBS010000001">
    <property type="protein sequence ID" value="MBB3663172.1"/>
    <property type="molecule type" value="Genomic_DNA"/>
</dbReference>
<dbReference type="Pfam" id="PF03780">
    <property type="entry name" value="Asp23"/>
    <property type="match status" value="1"/>
</dbReference>
<evidence type="ECO:0000313" key="3">
    <source>
        <dbReference type="Proteomes" id="UP000564573"/>
    </source>
</evidence>
<dbReference type="Proteomes" id="UP000564573">
    <property type="component" value="Unassembled WGS sequence"/>
</dbReference>
<sequence>MIATSIEERGQTTIATRTVERIATAALTEVDDVGGSARRVFSIAVGGADDAQDAQVTAQVQGEETTLGVRLSVVYPTPVSAATEAARQHLVRRVSELTGLAVSRVDITVTALHAPTRERRRVL</sequence>
<dbReference type="RefSeq" id="WP_183782047.1">
    <property type="nucleotide sequence ID" value="NZ_JACIBS010000001.1"/>
</dbReference>
<dbReference type="InterPro" id="IPR005531">
    <property type="entry name" value="Asp23"/>
</dbReference>
<evidence type="ECO:0000313" key="2">
    <source>
        <dbReference type="EMBL" id="MBB3663172.1"/>
    </source>
</evidence>
<dbReference type="AlphaFoldDB" id="A0A839XGS4"/>
<comment type="similarity">
    <text evidence="1">Belongs to the asp23 family.</text>
</comment>
<accession>A0A839XGS4</accession>